<dbReference type="EMBL" id="JAPDPI010000035">
    <property type="protein sequence ID" value="MCW3807014.1"/>
    <property type="molecule type" value="Genomic_DNA"/>
</dbReference>
<evidence type="ECO:0000256" key="4">
    <source>
        <dbReference type="PROSITE-ProRule" id="PRU01161"/>
    </source>
</evidence>
<feature type="short sequence motif" description="DGA/G" evidence="4">
    <location>
        <begin position="160"/>
        <end position="162"/>
    </location>
</feature>
<dbReference type="SUPFAM" id="SSF52151">
    <property type="entry name" value="FabD/lysophospholipase-like"/>
    <property type="match status" value="1"/>
</dbReference>
<dbReference type="GO" id="GO:0016042">
    <property type="term" value="P:lipid catabolic process"/>
    <property type="evidence" value="ECO:0007669"/>
    <property type="project" value="UniProtKB-UniRule"/>
</dbReference>
<proteinExistence type="predicted"/>
<feature type="domain" description="PNPLA" evidence="5">
    <location>
        <begin position="7"/>
        <end position="173"/>
    </location>
</feature>
<dbReference type="PROSITE" id="PS51635">
    <property type="entry name" value="PNPLA"/>
    <property type="match status" value="1"/>
</dbReference>
<evidence type="ECO:0000256" key="3">
    <source>
        <dbReference type="ARBA" id="ARBA00023098"/>
    </source>
</evidence>
<dbReference type="Pfam" id="PF19890">
    <property type="entry name" value="DUF6363"/>
    <property type="match status" value="1"/>
</dbReference>
<dbReference type="InterPro" id="IPR002641">
    <property type="entry name" value="PNPLA_dom"/>
</dbReference>
<evidence type="ECO:0000313" key="6">
    <source>
        <dbReference type="EMBL" id="MCW3807014.1"/>
    </source>
</evidence>
<feature type="active site" description="Proton acceptor" evidence="4">
    <location>
        <position position="160"/>
    </location>
</feature>
<dbReference type="AlphaFoldDB" id="A0AAE3MG94"/>
<protein>
    <submittedName>
        <fullName evidence="6">Patatin family protein</fullName>
    </submittedName>
</protein>
<dbReference type="Proteomes" id="UP001207408">
    <property type="component" value="Unassembled WGS sequence"/>
</dbReference>
<dbReference type="InterPro" id="IPR037483">
    <property type="entry name" value="YjjU-like"/>
</dbReference>
<name>A0AAE3MG94_9BACT</name>
<comment type="caution">
    <text evidence="6">The sequence shown here is derived from an EMBL/GenBank/DDBJ whole genome shotgun (WGS) entry which is preliminary data.</text>
</comment>
<dbReference type="InterPro" id="IPR045943">
    <property type="entry name" value="DUF6363"/>
</dbReference>
<dbReference type="InterPro" id="IPR016035">
    <property type="entry name" value="Acyl_Trfase/lysoPLipase"/>
</dbReference>
<dbReference type="Gene3D" id="3.40.1090.10">
    <property type="entry name" value="Cytosolic phospholipase A2 catalytic domain"/>
    <property type="match status" value="2"/>
</dbReference>
<organism evidence="6 7">
    <name type="scientific">Plebeiibacterium marinum</name>
    <dbReference type="NCBI Taxonomy" id="2992111"/>
    <lineage>
        <taxon>Bacteria</taxon>
        <taxon>Pseudomonadati</taxon>
        <taxon>Bacteroidota</taxon>
        <taxon>Bacteroidia</taxon>
        <taxon>Marinilabiliales</taxon>
        <taxon>Marinilabiliaceae</taxon>
        <taxon>Plebeiibacterium</taxon>
    </lineage>
</organism>
<dbReference type="PANTHER" id="PTHR14226:SF25">
    <property type="entry name" value="PHOSPHOESTERASE"/>
    <property type="match status" value="1"/>
</dbReference>
<keyword evidence="1 4" id="KW-0378">Hydrolase</keyword>
<keyword evidence="7" id="KW-1185">Reference proteome</keyword>
<reference evidence="6" key="1">
    <citation type="submission" date="2022-10" db="EMBL/GenBank/DDBJ databases">
        <authorList>
            <person name="Yu W.X."/>
        </authorList>
    </citation>
    <scope>NUCLEOTIDE SEQUENCE</scope>
    <source>
        <strain evidence="6">D04</strain>
    </source>
</reference>
<dbReference type="InterPro" id="IPR050301">
    <property type="entry name" value="NTE"/>
</dbReference>
<feature type="active site" description="Nucleophile" evidence="4">
    <location>
        <position position="40"/>
    </location>
</feature>
<evidence type="ECO:0000259" key="5">
    <source>
        <dbReference type="PROSITE" id="PS51635"/>
    </source>
</evidence>
<dbReference type="GO" id="GO:0016787">
    <property type="term" value="F:hydrolase activity"/>
    <property type="evidence" value="ECO:0007669"/>
    <property type="project" value="UniProtKB-UniRule"/>
</dbReference>
<keyword evidence="2 4" id="KW-0442">Lipid degradation</keyword>
<accession>A0AAE3MG94</accession>
<keyword evidence="3 4" id="KW-0443">Lipid metabolism</keyword>
<dbReference type="RefSeq" id="WP_301201008.1">
    <property type="nucleotide sequence ID" value="NZ_JAPDPI010000035.1"/>
</dbReference>
<dbReference type="CDD" id="cd07208">
    <property type="entry name" value="Pat_hypo_Ecoli_yjju_like"/>
    <property type="match status" value="1"/>
</dbReference>
<feature type="short sequence motif" description="GXSXG" evidence="4">
    <location>
        <begin position="38"/>
        <end position="42"/>
    </location>
</feature>
<gene>
    <name evidence="6" type="ORF">OM074_15360</name>
</gene>
<dbReference type="Pfam" id="PF01734">
    <property type="entry name" value="Patatin"/>
    <property type="match status" value="1"/>
</dbReference>
<evidence type="ECO:0000256" key="2">
    <source>
        <dbReference type="ARBA" id="ARBA00022963"/>
    </source>
</evidence>
<sequence length="283" mass="32031">MSAKIGLVLEGGGFRGLYSAGVVDCFLKNNIDVPYVIGVSMGACNGVNYISKQPGRNLSTPYTYVNDKRYISLQRLFTKGELFGMDFIFKEIPDKLIPFDYDTFYSSDKEFVVVTTDCITGKPFYISDFKHHTVNKALQASTSLPFASKIVDFQGKKLLDGGICNPVPITKAFDDGCDKLIVVLTQPQGFIKPQTHFNTIGKLFYKNYPDLLAVLNNRHQVYNNQLRLISELEKEGKAFVFRPKSSIPVGRTERNKNKLKEAYNMGFMHSEELLPDLKEWMSR</sequence>
<feature type="short sequence motif" description="GXGXXG" evidence="4">
    <location>
        <begin position="11"/>
        <end position="16"/>
    </location>
</feature>
<evidence type="ECO:0000256" key="1">
    <source>
        <dbReference type="ARBA" id="ARBA00022801"/>
    </source>
</evidence>
<dbReference type="PANTHER" id="PTHR14226">
    <property type="entry name" value="NEUROPATHY TARGET ESTERASE/SWISS CHEESE D.MELANOGASTER"/>
    <property type="match status" value="1"/>
</dbReference>
<evidence type="ECO:0000313" key="7">
    <source>
        <dbReference type="Proteomes" id="UP001207408"/>
    </source>
</evidence>